<keyword evidence="7" id="KW-0966">Cell projection</keyword>
<dbReference type="Ensembl" id="ENSSPUT00000012330.1">
    <property type="protein sequence ID" value="ENSSPUP00000011555.1"/>
    <property type="gene ID" value="ENSSPUG00000008882.1"/>
</dbReference>
<dbReference type="GO" id="GO:0001822">
    <property type="term" value="P:kidney development"/>
    <property type="evidence" value="ECO:0007669"/>
    <property type="project" value="TreeGrafter"/>
</dbReference>
<dbReference type="GO" id="GO:0034451">
    <property type="term" value="C:centriolar satellite"/>
    <property type="evidence" value="ECO:0007669"/>
    <property type="project" value="TreeGrafter"/>
</dbReference>
<organism evidence="8 9">
    <name type="scientific">Sphenodon punctatus</name>
    <name type="common">Tuatara</name>
    <name type="synonym">Hatteria punctata</name>
    <dbReference type="NCBI Taxonomy" id="8508"/>
    <lineage>
        <taxon>Eukaryota</taxon>
        <taxon>Metazoa</taxon>
        <taxon>Chordata</taxon>
        <taxon>Craniata</taxon>
        <taxon>Vertebrata</taxon>
        <taxon>Euteleostomi</taxon>
        <taxon>Lepidosauria</taxon>
        <taxon>Sphenodontia</taxon>
        <taxon>Sphenodontidae</taxon>
        <taxon>Sphenodon</taxon>
    </lineage>
</organism>
<dbReference type="InterPro" id="IPR026201">
    <property type="entry name" value="Cep290"/>
</dbReference>
<evidence type="ECO:0000313" key="9">
    <source>
        <dbReference type="Proteomes" id="UP000694392"/>
    </source>
</evidence>
<evidence type="ECO:0000313" key="8">
    <source>
        <dbReference type="Ensembl" id="ENSSPUP00000011555.1"/>
    </source>
</evidence>
<keyword evidence="4" id="KW-0970">Cilium biogenesis/degradation</keyword>
<dbReference type="AlphaFoldDB" id="A0A8D0GUT7"/>
<keyword evidence="6" id="KW-0206">Cytoskeleton</keyword>
<dbReference type="GO" id="GO:0097711">
    <property type="term" value="P:ciliary basal body-plasma membrane docking"/>
    <property type="evidence" value="ECO:0007669"/>
    <property type="project" value="TreeGrafter"/>
</dbReference>
<evidence type="ECO:0000256" key="2">
    <source>
        <dbReference type="ARBA" id="ARBA00004300"/>
    </source>
</evidence>
<evidence type="ECO:0000256" key="6">
    <source>
        <dbReference type="ARBA" id="ARBA00023212"/>
    </source>
</evidence>
<dbReference type="Proteomes" id="UP000694392">
    <property type="component" value="Unplaced"/>
</dbReference>
<evidence type="ECO:0000256" key="5">
    <source>
        <dbReference type="ARBA" id="ARBA00023054"/>
    </source>
</evidence>
<protein>
    <submittedName>
        <fullName evidence="8">Uncharacterized protein</fullName>
    </submittedName>
</protein>
<comment type="subcellular location">
    <subcellularLocation>
        <location evidence="1">Cytoplasm</location>
        <location evidence="1">Cytoskeleton</location>
        <location evidence="1">Cilium basal body</location>
    </subcellularLocation>
    <subcellularLocation>
        <location evidence="2">Cytoplasm</location>
        <location evidence="2">Cytoskeleton</location>
        <location evidence="2">Microtubule organizing center</location>
        <location evidence="2">Centrosome</location>
    </subcellularLocation>
</comment>
<keyword evidence="3" id="KW-0963">Cytoplasm</keyword>
<evidence type="ECO:0000256" key="1">
    <source>
        <dbReference type="ARBA" id="ARBA00004120"/>
    </source>
</evidence>
<reference evidence="8" key="1">
    <citation type="submission" date="2025-08" db="UniProtKB">
        <authorList>
            <consortium name="Ensembl"/>
        </authorList>
    </citation>
    <scope>IDENTIFICATION</scope>
</reference>
<keyword evidence="9" id="KW-1185">Reference proteome</keyword>
<accession>A0A8D0GUT7</accession>
<dbReference type="PANTHER" id="PTHR18879">
    <property type="entry name" value="CENTROSOMAL PROTEIN OF 290 KDA"/>
    <property type="match status" value="1"/>
</dbReference>
<sequence>MELKTEVSKLRELSDIAKMQVSALETRQQSREKEVESLRMQVLDYQAQSDEKALVAKLHQHIVALQISEA</sequence>
<evidence type="ECO:0000256" key="4">
    <source>
        <dbReference type="ARBA" id="ARBA00022794"/>
    </source>
</evidence>
<proteinExistence type="predicted"/>
<dbReference type="GO" id="GO:0043010">
    <property type="term" value="P:camera-type eye development"/>
    <property type="evidence" value="ECO:0007669"/>
    <property type="project" value="TreeGrafter"/>
</dbReference>
<dbReference type="GO" id="GO:1905349">
    <property type="term" value="P:ciliary transition zone assembly"/>
    <property type="evidence" value="ECO:0007669"/>
    <property type="project" value="TreeGrafter"/>
</dbReference>
<dbReference type="GeneTree" id="ENSGT00730000111039"/>
<evidence type="ECO:0000256" key="7">
    <source>
        <dbReference type="ARBA" id="ARBA00023273"/>
    </source>
</evidence>
<evidence type="ECO:0000256" key="3">
    <source>
        <dbReference type="ARBA" id="ARBA00022490"/>
    </source>
</evidence>
<keyword evidence="5" id="KW-0175">Coiled coil</keyword>
<dbReference type="PANTHER" id="PTHR18879:SF20">
    <property type="entry name" value="CENTROSOMAL PROTEIN OF 290 KDA"/>
    <property type="match status" value="1"/>
</dbReference>
<dbReference type="GO" id="GO:1905515">
    <property type="term" value="P:non-motile cilium assembly"/>
    <property type="evidence" value="ECO:0007669"/>
    <property type="project" value="TreeGrafter"/>
</dbReference>
<reference evidence="8" key="2">
    <citation type="submission" date="2025-09" db="UniProtKB">
        <authorList>
            <consortium name="Ensembl"/>
        </authorList>
    </citation>
    <scope>IDENTIFICATION</scope>
</reference>
<name>A0A8D0GUT7_SPHPU</name>
<dbReference type="GO" id="GO:0035869">
    <property type="term" value="C:ciliary transition zone"/>
    <property type="evidence" value="ECO:0007669"/>
    <property type="project" value="TreeGrafter"/>
</dbReference>